<reference evidence="2" key="1">
    <citation type="journal article" date="2022" name="Mol. Ecol. Resour.">
        <title>The genomes of chicory, endive, great burdock and yacon provide insights into Asteraceae palaeo-polyploidization history and plant inulin production.</title>
        <authorList>
            <person name="Fan W."/>
            <person name="Wang S."/>
            <person name="Wang H."/>
            <person name="Wang A."/>
            <person name="Jiang F."/>
            <person name="Liu H."/>
            <person name="Zhao H."/>
            <person name="Xu D."/>
            <person name="Zhang Y."/>
        </authorList>
    </citation>
    <scope>NUCLEOTIDE SEQUENCE [LARGE SCALE GENOMIC DNA]</scope>
    <source>
        <strain evidence="2">cv. Yunnan</strain>
    </source>
</reference>
<evidence type="ECO:0000313" key="2">
    <source>
        <dbReference type="Proteomes" id="UP001056120"/>
    </source>
</evidence>
<comment type="caution">
    <text evidence="1">The sequence shown here is derived from an EMBL/GenBank/DDBJ whole genome shotgun (WGS) entry which is preliminary data.</text>
</comment>
<name>A0ACB9HB37_9ASTR</name>
<accession>A0ACB9HB37</accession>
<reference evidence="1 2" key="2">
    <citation type="journal article" date="2022" name="Mol. Ecol. Resour.">
        <title>The genomes of chicory, endive, great burdock and yacon provide insights into Asteraceae paleo-polyploidization history and plant inulin production.</title>
        <authorList>
            <person name="Fan W."/>
            <person name="Wang S."/>
            <person name="Wang H."/>
            <person name="Wang A."/>
            <person name="Jiang F."/>
            <person name="Liu H."/>
            <person name="Zhao H."/>
            <person name="Xu D."/>
            <person name="Zhang Y."/>
        </authorList>
    </citation>
    <scope>NUCLEOTIDE SEQUENCE [LARGE SCALE GENOMIC DNA]</scope>
    <source>
        <strain evidence="2">cv. Yunnan</strain>
        <tissue evidence="1">Leaves</tissue>
    </source>
</reference>
<dbReference type="Proteomes" id="UP001056120">
    <property type="component" value="Linkage Group LG12"/>
</dbReference>
<protein>
    <submittedName>
        <fullName evidence="1">Uncharacterized protein</fullName>
    </submittedName>
</protein>
<proteinExistence type="predicted"/>
<gene>
    <name evidence="1" type="ORF">L1987_35572</name>
</gene>
<dbReference type="EMBL" id="CM042029">
    <property type="protein sequence ID" value="KAI3792960.1"/>
    <property type="molecule type" value="Genomic_DNA"/>
</dbReference>
<sequence>MVLSHEDHEVESGSSRCRPLDDSTNTPTLSDVVQLALQQHGHLDASLLKLDLMKDISNDVSMDDSIAVSDDSSSDEDVTCFTKTVKSTIGMALYVGNCRHIASVEFVMVKGRVLNGIHRKCGCGALNWILLVELRQEDGTLFSHVTGMMRKHVEN</sequence>
<keyword evidence="2" id="KW-1185">Reference proteome</keyword>
<evidence type="ECO:0000313" key="1">
    <source>
        <dbReference type="EMBL" id="KAI3792960.1"/>
    </source>
</evidence>
<organism evidence="1 2">
    <name type="scientific">Smallanthus sonchifolius</name>
    <dbReference type="NCBI Taxonomy" id="185202"/>
    <lineage>
        <taxon>Eukaryota</taxon>
        <taxon>Viridiplantae</taxon>
        <taxon>Streptophyta</taxon>
        <taxon>Embryophyta</taxon>
        <taxon>Tracheophyta</taxon>
        <taxon>Spermatophyta</taxon>
        <taxon>Magnoliopsida</taxon>
        <taxon>eudicotyledons</taxon>
        <taxon>Gunneridae</taxon>
        <taxon>Pentapetalae</taxon>
        <taxon>asterids</taxon>
        <taxon>campanulids</taxon>
        <taxon>Asterales</taxon>
        <taxon>Asteraceae</taxon>
        <taxon>Asteroideae</taxon>
        <taxon>Heliantheae alliance</taxon>
        <taxon>Millerieae</taxon>
        <taxon>Smallanthus</taxon>
    </lineage>
</organism>